<dbReference type="RefSeq" id="WP_162304715.1">
    <property type="nucleotide sequence ID" value="NZ_CABFNB010000129.1"/>
</dbReference>
<protein>
    <recommendedName>
        <fullName evidence="3">Transmembrane protein</fullName>
    </recommendedName>
</protein>
<feature type="transmembrane region" description="Helical" evidence="1">
    <location>
        <begin position="22"/>
        <end position="41"/>
    </location>
</feature>
<keyword evidence="1" id="KW-1133">Transmembrane helix</keyword>
<reference evidence="2" key="1">
    <citation type="submission" date="2019-06" db="EMBL/GenBank/DDBJ databases">
        <authorList>
            <person name="Le Quere A."/>
            <person name="Colella S."/>
        </authorList>
    </citation>
    <scope>NUCLEOTIDE SEQUENCE</scope>
    <source>
        <strain evidence="2">EmedicaeMD41</strain>
    </source>
</reference>
<accession>A0A508X3P1</accession>
<feature type="transmembrane region" description="Helical" evidence="1">
    <location>
        <begin position="53"/>
        <end position="75"/>
    </location>
</feature>
<name>A0A508X3P1_9HYPH</name>
<evidence type="ECO:0000313" key="2">
    <source>
        <dbReference type="EMBL" id="VTZ64462.1"/>
    </source>
</evidence>
<organism evidence="2">
    <name type="scientific">Sinorhizobium medicae</name>
    <dbReference type="NCBI Taxonomy" id="110321"/>
    <lineage>
        <taxon>Bacteria</taxon>
        <taxon>Pseudomonadati</taxon>
        <taxon>Pseudomonadota</taxon>
        <taxon>Alphaproteobacteria</taxon>
        <taxon>Hyphomicrobiales</taxon>
        <taxon>Rhizobiaceae</taxon>
        <taxon>Sinorhizobium/Ensifer group</taxon>
        <taxon>Sinorhizobium</taxon>
    </lineage>
</organism>
<dbReference type="Proteomes" id="UP000507954">
    <property type="component" value="Unassembled WGS sequence"/>
</dbReference>
<evidence type="ECO:0008006" key="3">
    <source>
        <dbReference type="Google" id="ProtNLM"/>
    </source>
</evidence>
<keyword evidence="1" id="KW-0472">Membrane</keyword>
<keyword evidence="1" id="KW-0812">Transmembrane</keyword>
<gene>
    <name evidence="2" type="ORF">EMEDMD4_600008</name>
</gene>
<evidence type="ECO:0000256" key="1">
    <source>
        <dbReference type="SAM" id="Phobius"/>
    </source>
</evidence>
<dbReference type="AlphaFoldDB" id="A0A508X3P1"/>
<dbReference type="EMBL" id="CABFNB010000129">
    <property type="protein sequence ID" value="VTZ64462.1"/>
    <property type="molecule type" value="Genomic_DNA"/>
</dbReference>
<proteinExistence type="predicted"/>
<feature type="transmembrane region" description="Helical" evidence="1">
    <location>
        <begin position="87"/>
        <end position="104"/>
    </location>
</feature>
<sequence>MAWLQLSEVAYHHEIPVGELPIAPWVRATFAAIVVATFAPQRFLGEVRGLTEVYLLELALAVLTTAAAIEIVTYFDGAGEAARPWTYFGAITPVISGVAGYFTLRQFRRPVANSSAEAVRP</sequence>